<keyword evidence="2 5" id="KW-0812">Transmembrane</keyword>
<reference evidence="6 7" key="1">
    <citation type="submission" date="2023-10" db="EMBL/GenBank/DDBJ databases">
        <title>Veillonella sp. nov., isolated from a pig farm feces dump.</title>
        <authorList>
            <person name="Chang Y.-H."/>
        </authorList>
    </citation>
    <scope>NUCLEOTIDE SEQUENCE [LARGE SCALE GENOMIC DNA]</scope>
    <source>
        <strain evidence="6 7">YH-vei2233</strain>
    </source>
</reference>
<dbReference type="RefSeq" id="WP_317329453.1">
    <property type="nucleotide sequence ID" value="NZ_JAWJZA010000005.1"/>
</dbReference>
<evidence type="ECO:0000256" key="1">
    <source>
        <dbReference type="ARBA" id="ARBA00004141"/>
    </source>
</evidence>
<dbReference type="PANTHER" id="PTHR43847">
    <property type="entry name" value="BLL3993 PROTEIN"/>
    <property type="match status" value="1"/>
</dbReference>
<dbReference type="EMBL" id="JAWJZB010000002">
    <property type="protein sequence ID" value="MDV5087614.1"/>
    <property type="molecule type" value="Genomic_DNA"/>
</dbReference>
<evidence type="ECO:0000256" key="3">
    <source>
        <dbReference type="ARBA" id="ARBA00022989"/>
    </source>
</evidence>
<feature type="transmembrane region" description="Helical" evidence="5">
    <location>
        <begin position="112"/>
        <end position="135"/>
    </location>
</feature>
<feature type="transmembrane region" description="Helical" evidence="5">
    <location>
        <begin position="52"/>
        <end position="70"/>
    </location>
</feature>
<name>A0ABU3Z6T2_9FIRM</name>
<comment type="caution">
    <text evidence="6">The sequence shown here is derived from an EMBL/GenBank/DDBJ whole genome shotgun (WGS) entry which is preliminary data.</text>
</comment>
<organism evidence="6 7">
    <name type="scientific">Veillonella absiana</name>
    <dbReference type="NCBI Taxonomy" id="3079305"/>
    <lineage>
        <taxon>Bacteria</taxon>
        <taxon>Bacillati</taxon>
        <taxon>Bacillota</taxon>
        <taxon>Negativicutes</taxon>
        <taxon>Veillonellales</taxon>
        <taxon>Veillonellaceae</taxon>
        <taxon>Veillonella</taxon>
    </lineage>
</organism>
<accession>A0ABU3Z6T2</accession>
<dbReference type="Pfam" id="PF04140">
    <property type="entry name" value="ICMT"/>
    <property type="match status" value="1"/>
</dbReference>
<dbReference type="Gene3D" id="1.20.120.1630">
    <property type="match status" value="1"/>
</dbReference>
<evidence type="ECO:0000256" key="4">
    <source>
        <dbReference type="ARBA" id="ARBA00023136"/>
    </source>
</evidence>
<evidence type="ECO:0000256" key="2">
    <source>
        <dbReference type="ARBA" id="ARBA00022692"/>
    </source>
</evidence>
<dbReference type="InterPro" id="IPR007269">
    <property type="entry name" value="ICMT_MeTrfase"/>
</dbReference>
<keyword evidence="7" id="KW-1185">Reference proteome</keyword>
<evidence type="ECO:0000313" key="6">
    <source>
        <dbReference type="EMBL" id="MDV5087614.1"/>
    </source>
</evidence>
<keyword evidence="4 5" id="KW-0472">Membrane</keyword>
<dbReference type="Proteomes" id="UP001272515">
    <property type="component" value="Unassembled WGS sequence"/>
</dbReference>
<proteinExistence type="predicted"/>
<protein>
    <submittedName>
        <fullName evidence="6">Isoprenylcysteine carboxylmethyltransferase family protein</fullName>
    </submittedName>
</protein>
<sequence>MRVSKQNEARIVADGGREYGAFNSKLMAIVHVLIYFYALGEFYYLDRSVNSLTFIGMGLVVFSMYMLYMVSRLLSPIWTVKLMVAKNHQYVDHWLFRNIKHPNYFLNIVPELVGIILVCQAWYTALLLLPIYAIIMYIRIIEENKIIELLKVESF</sequence>
<dbReference type="InterPro" id="IPR052527">
    <property type="entry name" value="Metal_cation-efflux_comp"/>
</dbReference>
<gene>
    <name evidence="6" type="ORF">RVY80_01945</name>
</gene>
<evidence type="ECO:0000256" key="5">
    <source>
        <dbReference type="SAM" id="Phobius"/>
    </source>
</evidence>
<comment type="subcellular location">
    <subcellularLocation>
        <location evidence="1">Membrane</location>
        <topology evidence="1">Multi-pass membrane protein</topology>
    </subcellularLocation>
</comment>
<evidence type="ECO:0000313" key="7">
    <source>
        <dbReference type="Proteomes" id="UP001272515"/>
    </source>
</evidence>
<feature type="transmembrane region" description="Helical" evidence="5">
    <location>
        <begin position="26"/>
        <end position="45"/>
    </location>
</feature>
<keyword evidence="3 5" id="KW-1133">Transmembrane helix</keyword>
<dbReference type="PANTHER" id="PTHR43847:SF1">
    <property type="entry name" value="BLL3993 PROTEIN"/>
    <property type="match status" value="1"/>
</dbReference>